<dbReference type="GO" id="GO:0005829">
    <property type="term" value="C:cytosol"/>
    <property type="evidence" value="ECO:0007669"/>
    <property type="project" value="TreeGrafter"/>
</dbReference>
<feature type="domain" description="Valyl-tRNA synthetase tRNA-binding arm" evidence="15">
    <location>
        <begin position="816"/>
        <end position="880"/>
    </location>
</feature>
<dbReference type="eggNOG" id="COG0525">
    <property type="taxonomic scope" value="Bacteria"/>
</dbReference>
<keyword evidence="6 12" id="KW-0067">ATP-binding</keyword>
<comment type="similarity">
    <text evidence="11 12">Belongs to the class-I aminoacyl-tRNA synthetase family. ValS type 1 subfamily.</text>
</comment>
<feature type="short sequence motif" description="'HIGH' region" evidence="12">
    <location>
        <begin position="49"/>
        <end position="59"/>
    </location>
</feature>
<dbReference type="SUPFAM" id="SSF52374">
    <property type="entry name" value="Nucleotidylyl transferase"/>
    <property type="match status" value="1"/>
</dbReference>
<dbReference type="NCBIfam" id="NF004349">
    <property type="entry name" value="PRK05729.1"/>
    <property type="match status" value="1"/>
</dbReference>
<evidence type="ECO:0000256" key="3">
    <source>
        <dbReference type="ARBA" id="ARBA00022490"/>
    </source>
</evidence>
<evidence type="ECO:0000256" key="8">
    <source>
        <dbReference type="ARBA" id="ARBA00023054"/>
    </source>
</evidence>
<evidence type="ECO:0000259" key="13">
    <source>
        <dbReference type="Pfam" id="PF00133"/>
    </source>
</evidence>
<comment type="domain">
    <text evidence="12">The C-terminal coiled-coil domain is crucial for aminoacylation activity.</text>
</comment>
<dbReference type="FunFam" id="1.10.730.10:FF:000014">
    <property type="entry name" value="Valine--tRNA ligase"/>
    <property type="match status" value="1"/>
</dbReference>
<dbReference type="PANTHER" id="PTHR11946">
    <property type="entry name" value="VALYL-TRNA SYNTHETASES"/>
    <property type="match status" value="1"/>
</dbReference>
<dbReference type="GO" id="GO:0004832">
    <property type="term" value="F:valine-tRNA ligase activity"/>
    <property type="evidence" value="ECO:0007669"/>
    <property type="project" value="UniProtKB-UniRule"/>
</dbReference>
<dbReference type="SUPFAM" id="SSF47323">
    <property type="entry name" value="Anticodon-binding domain of a subclass of class I aminoacyl-tRNA synthetases"/>
    <property type="match status" value="1"/>
</dbReference>
<feature type="domain" description="Aminoacyl-tRNA synthetase class Ia" evidence="13">
    <location>
        <begin position="21"/>
        <end position="566"/>
    </location>
</feature>
<dbReference type="CDD" id="cd00817">
    <property type="entry name" value="ValRS_core"/>
    <property type="match status" value="1"/>
</dbReference>
<dbReference type="SUPFAM" id="SSF46589">
    <property type="entry name" value="tRNA-binding arm"/>
    <property type="match status" value="1"/>
</dbReference>
<evidence type="ECO:0000256" key="7">
    <source>
        <dbReference type="ARBA" id="ARBA00022917"/>
    </source>
</evidence>
<feature type="short sequence motif" description="'KMSKS' region" evidence="12">
    <location>
        <begin position="526"/>
        <end position="530"/>
    </location>
</feature>
<dbReference type="InterPro" id="IPR002303">
    <property type="entry name" value="Valyl-tRNA_ligase"/>
</dbReference>
<evidence type="ECO:0000259" key="14">
    <source>
        <dbReference type="Pfam" id="PF08264"/>
    </source>
</evidence>
<evidence type="ECO:0000256" key="1">
    <source>
        <dbReference type="ARBA" id="ARBA00004496"/>
    </source>
</evidence>
<dbReference type="InterPro" id="IPR001412">
    <property type="entry name" value="aa-tRNA-synth_I_CS"/>
</dbReference>
<dbReference type="FunFam" id="3.40.50.620:FF:000098">
    <property type="entry name" value="Valine--tRNA ligase"/>
    <property type="match status" value="1"/>
</dbReference>
<keyword evidence="3 12" id="KW-0963">Cytoplasm</keyword>
<evidence type="ECO:0000256" key="2">
    <source>
        <dbReference type="ARBA" id="ARBA00011245"/>
    </source>
</evidence>
<comment type="function">
    <text evidence="12">Catalyzes the attachment of valine to tRNA(Val). As ValRS can inadvertently accommodate and process structurally similar amino acids such as threonine, to avoid such errors, it has a 'posttransfer' editing activity that hydrolyzes mischarged Thr-tRNA(Val) in a tRNA-dependent manner.</text>
</comment>
<dbReference type="InterPro" id="IPR010978">
    <property type="entry name" value="tRNA-bd_arm"/>
</dbReference>
<evidence type="ECO:0000256" key="4">
    <source>
        <dbReference type="ARBA" id="ARBA00022598"/>
    </source>
</evidence>
<keyword evidence="7 12" id="KW-0648">Protein biosynthesis</keyword>
<evidence type="ECO:0000313" key="16">
    <source>
        <dbReference type="EMBL" id="KEK17781.1"/>
    </source>
</evidence>
<keyword evidence="17" id="KW-1185">Reference proteome</keyword>
<keyword evidence="8 12" id="KW-0175">Coiled coil</keyword>
<keyword evidence="4 12" id="KW-0436">Ligase</keyword>
<dbReference type="FunFam" id="3.40.50.620:FF:000032">
    <property type="entry name" value="Valine--tRNA ligase"/>
    <property type="match status" value="1"/>
</dbReference>
<dbReference type="GO" id="GO:0002161">
    <property type="term" value="F:aminoacyl-tRNA deacylase activity"/>
    <property type="evidence" value="ECO:0007669"/>
    <property type="project" value="InterPro"/>
</dbReference>
<keyword evidence="5 12" id="KW-0547">Nucleotide-binding</keyword>
<accession>A0A073JUC6</accession>
<evidence type="ECO:0000256" key="10">
    <source>
        <dbReference type="ARBA" id="ARBA00047552"/>
    </source>
</evidence>
<dbReference type="Gene3D" id="3.40.50.620">
    <property type="entry name" value="HUPs"/>
    <property type="match status" value="2"/>
</dbReference>
<dbReference type="InterPro" id="IPR013155">
    <property type="entry name" value="M/V/L/I-tRNA-synth_anticd-bd"/>
</dbReference>
<feature type="domain" description="Methionyl/Valyl/Leucyl/Isoleucyl-tRNA synthetase anticodon-binding" evidence="14">
    <location>
        <begin position="609"/>
        <end position="756"/>
    </location>
</feature>
<proteinExistence type="inferred from homology"/>
<comment type="caution">
    <text evidence="16">The sequence shown here is derived from an EMBL/GenBank/DDBJ whole genome shotgun (WGS) entry which is preliminary data.</text>
</comment>
<gene>
    <name evidence="12 16" type="primary">valS</name>
    <name evidence="16" type="ORF">BAMA_11145</name>
</gene>
<dbReference type="GO" id="GO:0006438">
    <property type="term" value="P:valyl-tRNA aminoacylation"/>
    <property type="evidence" value="ECO:0007669"/>
    <property type="project" value="UniProtKB-UniRule"/>
</dbReference>
<dbReference type="FunFam" id="1.10.287.380:FF:000001">
    <property type="entry name" value="Valine--tRNA ligase"/>
    <property type="match status" value="1"/>
</dbReference>
<dbReference type="Pfam" id="PF08264">
    <property type="entry name" value="Anticodon_1"/>
    <property type="match status" value="1"/>
</dbReference>
<evidence type="ECO:0000313" key="17">
    <source>
        <dbReference type="Proteomes" id="UP000027822"/>
    </source>
</evidence>
<dbReference type="EC" id="6.1.1.9" evidence="12"/>
<dbReference type="InterPro" id="IPR009080">
    <property type="entry name" value="tRNAsynth_Ia_anticodon-bd"/>
</dbReference>
<dbReference type="InterPro" id="IPR014729">
    <property type="entry name" value="Rossmann-like_a/b/a_fold"/>
</dbReference>
<name>A0A073JUC6_9BACI</name>
<reference evidence="16 17" key="1">
    <citation type="submission" date="2014-06" db="EMBL/GenBank/DDBJ databases">
        <title>Draft genome sequence of Bacillus manliponensis JCM 15802 (MCCC 1A00708).</title>
        <authorList>
            <person name="Lai Q."/>
            <person name="Liu Y."/>
            <person name="Shao Z."/>
        </authorList>
    </citation>
    <scope>NUCLEOTIDE SEQUENCE [LARGE SCALE GENOMIC DNA]</scope>
    <source>
        <strain evidence="16 17">JCM 15802</strain>
    </source>
</reference>
<protein>
    <recommendedName>
        <fullName evidence="12">Valine--tRNA ligase</fullName>
        <ecNumber evidence="12">6.1.1.9</ecNumber>
    </recommendedName>
    <alternativeName>
        <fullName evidence="12">Valyl-tRNA synthetase</fullName>
        <shortName evidence="12">ValRS</shortName>
    </alternativeName>
</protein>
<dbReference type="EMBL" id="JOTN01000022">
    <property type="protein sequence ID" value="KEK17781.1"/>
    <property type="molecule type" value="Genomic_DNA"/>
</dbReference>
<keyword evidence="9 12" id="KW-0030">Aminoacyl-tRNA synthetase</keyword>
<evidence type="ECO:0000256" key="5">
    <source>
        <dbReference type="ARBA" id="ARBA00022741"/>
    </source>
</evidence>
<evidence type="ECO:0000256" key="9">
    <source>
        <dbReference type="ARBA" id="ARBA00023146"/>
    </source>
</evidence>
<dbReference type="PRINTS" id="PR00986">
    <property type="entry name" value="TRNASYNTHVAL"/>
</dbReference>
<dbReference type="OrthoDB" id="9810365at2"/>
<dbReference type="GO" id="GO:0005524">
    <property type="term" value="F:ATP binding"/>
    <property type="evidence" value="ECO:0007669"/>
    <property type="project" value="UniProtKB-UniRule"/>
</dbReference>
<dbReference type="Pfam" id="PF10458">
    <property type="entry name" value="Val_tRNA-synt_C"/>
    <property type="match status" value="1"/>
</dbReference>
<feature type="coiled-coil region" evidence="12">
    <location>
        <begin position="813"/>
        <end position="840"/>
    </location>
</feature>
<dbReference type="CDD" id="cd07962">
    <property type="entry name" value="Anticodon_Ia_Val"/>
    <property type="match status" value="1"/>
</dbReference>
<evidence type="ECO:0000256" key="11">
    <source>
        <dbReference type="ARBA" id="ARBA00060830"/>
    </source>
</evidence>
<dbReference type="Pfam" id="PF00133">
    <property type="entry name" value="tRNA-synt_1"/>
    <property type="match status" value="1"/>
</dbReference>
<comment type="subcellular location">
    <subcellularLocation>
        <location evidence="1 12">Cytoplasm</location>
    </subcellularLocation>
</comment>
<dbReference type="NCBIfam" id="TIGR00422">
    <property type="entry name" value="valS"/>
    <property type="match status" value="1"/>
</dbReference>
<dbReference type="Proteomes" id="UP000027822">
    <property type="component" value="Unassembled WGS sequence"/>
</dbReference>
<dbReference type="InterPro" id="IPR019499">
    <property type="entry name" value="Val-tRNA_synth_tRNA-bd"/>
</dbReference>
<evidence type="ECO:0000259" key="15">
    <source>
        <dbReference type="Pfam" id="PF10458"/>
    </source>
</evidence>
<dbReference type="Gene3D" id="1.10.287.380">
    <property type="entry name" value="Valyl-tRNA synthetase, C-terminal domain"/>
    <property type="match status" value="1"/>
</dbReference>
<dbReference type="InterPro" id="IPR033705">
    <property type="entry name" value="Anticodon_Ia_Val"/>
</dbReference>
<comment type="catalytic activity">
    <reaction evidence="10 12">
        <text>tRNA(Val) + L-valine + ATP = L-valyl-tRNA(Val) + AMP + diphosphate</text>
        <dbReference type="Rhea" id="RHEA:10704"/>
        <dbReference type="Rhea" id="RHEA-COMP:9672"/>
        <dbReference type="Rhea" id="RHEA-COMP:9708"/>
        <dbReference type="ChEBI" id="CHEBI:30616"/>
        <dbReference type="ChEBI" id="CHEBI:33019"/>
        <dbReference type="ChEBI" id="CHEBI:57762"/>
        <dbReference type="ChEBI" id="CHEBI:78442"/>
        <dbReference type="ChEBI" id="CHEBI:78537"/>
        <dbReference type="ChEBI" id="CHEBI:456215"/>
        <dbReference type="EC" id="6.1.1.9"/>
    </reaction>
</comment>
<dbReference type="RefSeq" id="WP_034642494.1">
    <property type="nucleotide sequence ID" value="NZ_CBCSJC010000005.1"/>
</dbReference>
<organism evidence="16 17">
    <name type="scientific">Bacillus manliponensis</name>
    <dbReference type="NCBI Taxonomy" id="574376"/>
    <lineage>
        <taxon>Bacteria</taxon>
        <taxon>Bacillati</taxon>
        <taxon>Bacillota</taxon>
        <taxon>Bacilli</taxon>
        <taxon>Bacillales</taxon>
        <taxon>Bacillaceae</taxon>
        <taxon>Bacillus</taxon>
        <taxon>Bacillus cereus group</taxon>
    </lineage>
</organism>
<dbReference type="AlphaFoldDB" id="A0A073JUC6"/>
<dbReference type="Gene3D" id="3.90.740.10">
    <property type="entry name" value="Valyl/Leucyl/Isoleucyl-tRNA synthetase, editing domain"/>
    <property type="match status" value="1"/>
</dbReference>
<dbReference type="InterPro" id="IPR037118">
    <property type="entry name" value="Val-tRNA_synth_C_sf"/>
</dbReference>
<dbReference type="HAMAP" id="MF_02004">
    <property type="entry name" value="Val_tRNA_synth_type1"/>
    <property type="match status" value="1"/>
</dbReference>
<dbReference type="PROSITE" id="PS00178">
    <property type="entry name" value="AA_TRNA_LIGASE_I"/>
    <property type="match status" value="1"/>
</dbReference>
<dbReference type="InterPro" id="IPR009008">
    <property type="entry name" value="Val/Leu/Ile-tRNA-synth_edit"/>
</dbReference>
<feature type="binding site" evidence="12">
    <location>
        <position position="529"/>
    </location>
    <ligand>
        <name>ATP</name>
        <dbReference type="ChEBI" id="CHEBI:30616"/>
    </ligand>
</feature>
<comment type="domain">
    <text evidence="12">ValRS has two distinct active sites: one for aminoacylation and one for editing. The misactivated threonine is translocated from the active site to the editing site.</text>
</comment>
<comment type="subunit">
    <text evidence="2 12">Monomer.</text>
</comment>
<evidence type="ECO:0000256" key="12">
    <source>
        <dbReference type="HAMAP-Rule" id="MF_02004"/>
    </source>
</evidence>
<sequence length="881" mass="101601">MSNTENNLPTKYDHISVEEGRYKWWLEGKYFEATGDEKKQPYTIVIPPPNVTGKLHLGHAWDTALQDILTRTKRMQGYDVLWLPGMDHAGIATQAKVEGKLREEGISRYDLGREKFLEKAWEWKEEYASHIRAQWGKVGLGLDYSRERFTLDEGLSEAVKKVFVELYEKGLIYRGEYIINWDPATRTALSDIEVIHKDVQGAFYHMEYPLTDGSGHIRLATTRPETMLGDTAVAVHPEDERYKDLIGKTVTLPIVNREIPIIADDYVDPEFGTGVVKITPAHDPNDFEVGNRHNLPRILVMNEDGTMNEKAGKYKDMDRFECRKQLVKDLQEAGVLVEIEPHMHSVGHSERSGAVVEPYLSTQWFVKMAPLAEKAVALQQKEEEKVTFVPERFENTYLRWMENIHDWCISRQLWWGHRIPAWYHKETGEVHVGMEAPADIENWEQDNDVLDTWFSSALWPFSTLGWPNEESADFKRYYSTDVLVTGYDIIFFWVSRMIFQGLEFTGERPFKDVLIHGLVRDEQGRKMSKSLGNGIDPMDVIEKYGADAMRFFLTTGSSPGQDLRFSMEKVESTWNFINKIWNASRFVLMNLDGMKYEDIDLTGEKSVADKWILTRLNETIESVTRNIDKYELGEVGRALYNFIWDDFCDWYIEMAKIPLYGEDEAAKHTTRSVLAYVLDQTMRLLHPFMPFVTEKIWQHLPHEGESITVAAWPTVREDLQDKGAAVEMNLLVDIIRSVRNIRAEVNTPMSKKVQLQIKAKDEAVLAQLTKNSSYIERFCNPSELTIKTDLEAPEKAMTAIVSGAELFLPLADLINLDEEKARLEKELEKFDKEVERVQKKLANEGFVAKAPAAVIEGERAKEKDYLEKREAVRQRLADLQK</sequence>
<dbReference type="FunFam" id="3.90.740.10:FF:000005">
    <property type="entry name" value="Valine--tRNA ligase, mitochondrial"/>
    <property type="match status" value="1"/>
</dbReference>
<dbReference type="InterPro" id="IPR002300">
    <property type="entry name" value="aa-tRNA-synth_Ia"/>
</dbReference>
<dbReference type="STRING" id="574376.BAMA_11145"/>
<evidence type="ECO:0000256" key="6">
    <source>
        <dbReference type="ARBA" id="ARBA00022840"/>
    </source>
</evidence>
<dbReference type="PANTHER" id="PTHR11946:SF93">
    <property type="entry name" value="VALINE--TRNA LIGASE, CHLOROPLASTIC_MITOCHONDRIAL 2"/>
    <property type="match status" value="1"/>
</dbReference>
<dbReference type="SUPFAM" id="SSF50677">
    <property type="entry name" value="ValRS/IleRS/LeuRS editing domain"/>
    <property type="match status" value="1"/>
</dbReference>
<dbReference type="Gene3D" id="1.10.730.10">
    <property type="entry name" value="Isoleucyl-tRNA Synthetase, Domain 1"/>
    <property type="match status" value="1"/>
</dbReference>